<keyword evidence="4" id="KW-0158">Chromosome</keyword>
<dbReference type="GO" id="GO:0008278">
    <property type="term" value="C:cohesin complex"/>
    <property type="evidence" value="ECO:0007669"/>
    <property type="project" value="InterPro"/>
</dbReference>
<dbReference type="GO" id="GO:0003677">
    <property type="term" value="F:DNA binding"/>
    <property type="evidence" value="ECO:0007669"/>
    <property type="project" value="TreeGrafter"/>
</dbReference>
<keyword evidence="8 10" id="KW-0539">Nucleus</keyword>
<dbReference type="STRING" id="983966.A0A0H5BYR4"/>
<keyword evidence="7 11" id="KW-0175">Coiled coil</keyword>
<dbReference type="EMBL" id="CDQK01000001">
    <property type="protein sequence ID" value="CEP20506.1"/>
    <property type="molecule type" value="Genomic_DNA"/>
</dbReference>
<proteinExistence type="inferred from homology"/>
<dbReference type="PIRSF" id="PIRSF005719">
    <property type="entry name" value="SMC"/>
    <property type="match status" value="1"/>
</dbReference>
<evidence type="ECO:0000313" key="13">
    <source>
        <dbReference type="EMBL" id="CEP20506.1"/>
    </source>
</evidence>
<evidence type="ECO:0000256" key="1">
    <source>
        <dbReference type="ARBA" id="ARBA00004123"/>
    </source>
</evidence>
<reference evidence="14 16" key="3">
    <citation type="journal article" date="2016" name="Proc. Natl. Acad. Sci. U.S.A.">
        <title>Comparative genomics of biotechnologically important yeasts.</title>
        <authorList>
            <person name="Riley R."/>
            <person name="Haridas S."/>
            <person name="Wolfe K.H."/>
            <person name="Lopes M.R."/>
            <person name="Hittinger C.T."/>
            <person name="Goeker M."/>
            <person name="Salamov A.A."/>
            <person name="Wisecaver J.H."/>
            <person name="Long T.M."/>
            <person name="Calvey C.H."/>
            <person name="Aerts A.L."/>
            <person name="Barry K.W."/>
            <person name="Choi C."/>
            <person name="Clum A."/>
            <person name="Coughlan A.Y."/>
            <person name="Deshpande S."/>
            <person name="Douglass A.P."/>
            <person name="Hanson S.J."/>
            <person name="Klenk H.-P."/>
            <person name="LaButti K.M."/>
            <person name="Lapidus A."/>
            <person name="Lindquist E.A."/>
            <person name="Lipzen A.M."/>
            <person name="Meier-Kolthoff J.P."/>
            <person name="Ohm R.A."/>
            <person name="Otillar R.P."/>
            <person name="Pangilinan J.L."/>
            <person name="Peng Y."/>
            <person name="Rokas A."/>
            <person name="Rosa C.A."/>
            <person name="Scheuner C."/>
            <person name="Sibirny A.A."/>
            <person name="Slot J.C."/>
            <person name="Stielow J.B."/>
            <person name="Sun H."/>
            <person name="Kurtzman C.P."/>
            <person name="Blackwell M."/>
            <person name="Grigoriev I.V."/>
            <person name="Jeffries T.W."/>
        </authorList>
    </citation>
    <scope>NUCLEOTIDE SEQUENCE [LARGE SCALE GENOMIC DNA]</scope>
    <source>
        <strain evidence="16">ATCC 18201 / CBS 1600 / BCRC 20928 / JCM 3617 / NBRC 0987 / NRRL Y-1542</strain>
        <strain evidence="14">NRRL Y-1542</strain>
    </source>
</reference>
<evidence type="ECO:0000256" key="6">
    <source>
        <dbReference type="ARBA" id="ARBA00022776"/>
    </source>
</evidence>
<evidence type="ECO:0000256" key="7">
    <source>
        <dbReference type="ARBA" id="ARBA00023054"/>
    </source>
</evidence>
<dbReference type="CDD" id="cd03275">
    <property type="entry name" value="ABC_SMC1_euk"/>
    <property type="match status" value="2"/>
</dbReference>
<dbReference type="Proteomes" id="UP000038830">
    <property type="component" value="Unassembled WGS sequence"/>
</dbReference>
<evidence type="ECO:0000256" key="4">
    <source>
        <dbReference type="ARBA" id="ARBA00022454"/>
    </source>
</evidence>
<dbReference type="GeneID" id="30987877"/>
<evidence type="ECO:0000313" key="16">
    <source>
        <dbReference type="Proteomes" id="UP000094389"/>
    </source>
</evidence>
<dbReference type="Gene3D" id="3.30.70.1620">
    <property type="match status" value="1"/>
</dbReference>
<evidence type="ECO:0000259" key="12">
    <source>
        <dbReference type="SMART" id="SM00968"/>
    </source>
</evidence>
<dbReference type="GO" id="GO:0005524">
    <property type="term" value="F:ATP binding"/>
    <property type="evidence" value="ECO:0007669"/>
    <property type="project" value="InterPro"/>
</dbReference>
<feature type="coiled-coil region" evidence="11">
    <location>
        <begin position="979"/>
        <end position="1019"/>
    </location>
</feature>
<dbReference type="SMART" id="SM00968">
    <property type="entry name" value="SMC_hinge"/>
    <property type="match status" value="1"/>
</dbReference>
<dbReference type="SUPFAM" id="SSF57997">
    <property type="entry name" value="Tropomyosin"/>
    <property type="match status" value="1"/>
</dbReference>
<evidence type="ECO:0000256" key="10">
    <source>
        <dbReference type="PIRNR" id="PIRNR005719"/>
    </source>
</evidence>
<dbReference type="InterPro" id="IPR003395">
    <property type="entry name" value="RecF/RecN/SMC_N"/>
</dbReference>
<comment type="subcellular location">
    <subcellularLocation>
        <location evidence="2">Chromosome</location>
    </subcellularLocation>
    <subcellularLocation>
        <location evidence="1 10">Nucleus</location>
    </subcellularLocation>
</comment>
<dbReference type="Gene3D" id="3.40.50.300">
    <property type="entry name" value="P-loop containing nucleotide triphosphate hydrolases"/>
    <property type="match status" value="2"/>
</dbReference>
<dbReference type="Pfam" id="PF02463">
    <property type="entry name" value="SMC_N"/>
    <property type="match status" value="1"/>
</dbReference>
<dbReference type="AlphaFoldDB" id="A0A0H5BYR4"/>
<evidence type="ECO:0000256" key="8">
    <source>
        <dbReference type="ARBA" id="ARBA00023242"/>
    </source>
</evidence>
<dbReference type="GO" id="GO:0016887">
    <property type="term" value="F:ATP hydrolysis activity"/>
    <property type="evidence" value="ECO:0007669"/>
    <property type="project" value="InterPro"/>
</dbReference>
<feature type="coiled-coil region" evidence="11">
    <location>
        <begin position="324"/>
        <end position="372"/>
    </location>
</feature>
<dbReference type="Proteomes" id="UP000094389">
    <property type="component" value="Unassembled WGS sequence"/>
</dbReference>
<reference evidence="15" key="2">
    <citation type="journal article" date="2015" name="J. Biotechnol.">
        <title>The structure of the Cyberlindnera jadinii genome and its relation to Candida utilis analyzed by the occurrence of single nucleotide polymorphisms.</title>
        <authorList>
            <person name="Rupp O."/>
            <person name="Brinkrolf K."/>
            <person name="Buerth C."/>
            <person name="Kunigo M."/>
            <person name="Schneider J."/>
            <person name="Jaenicke S."/>
            <person name="Goesmann A."/>
            <person name="Puehler A."/>
            <person name="Jaeger K.-E."/>
            <person name="Ernst J.F."/>
        </authorList>
    </citation>
    <scope>NUCLEOTIDE SEQUENCE [LARGE SCALE GENOMIC DNA]</scope>
    <source>
        <strain evidence="15">ATCC 18201 / CBS 1600 / BCRC 20928 / JCM 3617 / NBRC 0987 / NRRL Y-1542</strain>
    </source>
</reference>
<dbReference type="PANTHER" id="PTHR18937">
    <property type="entry name" value="STRUCTURAL MAINTENANCE OF CHROMOSOMES SMC FAMILY MEMBER"/>
    <property type="match status" value="1"/>
</dbReference>
<feature type="coiled-coil region" evidence="11">
    <location>
        <begin position="180"/>
        <end position="288"/>
    </location>
</feature>
<dbReference type="InterPro" id="IPR024704">
    <property type="entry name" value="SMC"/>
</dbReference>
<feature type="coiled-coil region" evidence="11">
    <location>
        <begin position="683"/>
        <end position="934"/>
    </location>
</feature>
<feature type="coiled-coil region" evidence="11">
    <location>
        <begin position="408"/>
        <end position="525"/>
    </location>
</feature>
<evidence type="ECO:0000256" key="2">
    <source>
        <dbReference type="ARBA" id="ARBA00004286"/>
    </source>
</evidence>
<dbReference type="PANTHER" id="PTHR18937:SF12">
    <property type="entry name" value="STRUCTURAL MAINTENANCE OF CHROMOSOMES PROTEIN"/>
    <property type="match status" value="1"/>
</dbReference>
<evidence type="ECO:0000256" key="3">
    <source>
        <dbReference type="ARBA" id="ARBA00005597"/>
    </source>
</evidence>
<dbReference type="GO" id="GO:0051301">
    <property type="term" value="P:cell division"/>
    <property type="evidence" value="ECO:0007669"/>
    <property type="project" value="UniProtKB-KW"/>
</dbReference>
<dbReference type="InterPro" id="IPR010935">
    <property type="entry name" value="SMC_hinge"/>
</dbReference>
<dbReference type="OMA" id="KHMDFQR"/>
<comment type="similarity">
    <text evidence="3">Belongs to the SMC family. SMC1 subfamily.</text>
</comment>
<name>A0A0H5BYR4_CYBJN</name>
<gene>
    <name evidence="13" type="primary">SMC1</name>
    <name evidence="13" type="ORF">BN1211_0388</name>
    <name evidence="14" type="ORF">CYBJADRAFT_159806</name>
</gene>
<dbReference type="InterPro" id="IPR027417">
    <property type="entry name" value="P-loop_NTPase"/>
</dbReference>
<accession>A0A1E4S8J8</accession>
<dbReference type="Pfam" id="PF06470">
    <property type="entry name" value="SMC_hinge"/>
    <property type="match status" value="1"/>
</dbReference>
<evidence type="ECO:0000313" key="14">
    <source>
        <dbReference type="EMBL" id="ODV75793.1"/>
    </source>
</evidence>
<evidence type="ECO:0000256" key="5">
    <source>
        <dbReference type="ARBA" id="ARBA00022618"/>
    </source>
</evidence>
<dbReference type="EMBL" id="KV453925">
    <property type="protein sequence ID" value="ODV75793.1"/>
    <property type="molecule type" value="Genomic_DNA"/>
</dbReference>
<dbReference type="InterPro" id="IPR028468">
    <property type="entry name" value="Smc1_ABC"/>
</dbReference>
<dbReference type="Gene3D" id="1.20.1060.20">
    <property type="match status" value="1"/>
</dbReference>
<keyword evidence="6" id="KW-0498">Mitosis</keyword>
<evidence type="ECO:0000256" key="9">
    <source>
        <dbReference type="ARBA" id="ARBA00023306"/>
    </source>
</evidence>
<dbReference type="SUPFAM" id="SSF75553">
    <property type="entry name" value="Smc hinge domain"/>
    <property type="match status" value="1"/>
</dbReference>
<feature type="domain" description="SMC hinge" evidence="12">
    <location>
        <begin position="527"/>
        <end position="643"/>
    </location>
</feature>
<keyword evidence="5" id="KW-0132">Cell division</keyword>
<accession>A0A0H5BYR4</accession>
<evidence type="ECO:0000313" key="15">
    <source>
        <dbReference type="Proteomes" id="UP000038830"/>
    </source>
</evidence>
<dbReference type="SUPFAM" id="SSF52540">
    <property type="entry name" value="P-loop containing nucleoside triphosphate hydrolases"/>
    <property type="match status" value="1"/>
</dbReference>
<dbReference type="GO" id="GO:0007059">
    <property type="term" value="P:chromosome segregation"/>
    <property type="evidence" value="ECO:0007669"/>
    <property type="project" value="UniProtKB-ARBA"/>
</dbReference>
<keyword evidence="9" id="KW-0131">Cell cycle</keyword>
<dbReference type="GO" id="GO:0007062">
    <property type="term" value="P:sister chromatid cohesion"/>
    <property type="evidence" value="ECO:0007669"/>
    <property type="project" value="InterPro"/>
</dbReference>
<reference evidence="13" key="1">
    <citation type="submission" date="2014-12" db="EMBL/GenBank/DDBJ databases">
        <authorList>
            <person name="Jaenicke S."/>
        </authorList>
    </citation>
    <scope>NUCLEOTIDE SEQUENCE [LARGE SCALE GENOMIC DNA]</scope>
    <source>
        <strain evidence="13">CBS1600</strain>
    </source>
</reference>
<evidence type="ECO:0000256" key="11">
    <source>
        <dbReference type="SAM" id="Coils"/>
    </source>
</evidence>
<dbReference type="GO" id="GO:0005634">
    <property type="term" value="C:nucleus"/>
    <property type="evidence" value="ECO:0007669"/>
    <property type="project" value="UniProtKB-SubCell"/>
</dbReference>
<dbReference type="RefSeq" id="XP_020072832.1">
    <property type="nucleotide sequence ID" value="XM_020213481.1"/>
</dbReference>
<dbReference type="OrthoDB" id="5575062at2759"/>
<protein>
    <recommendedName>
        <fullName evidence="10">Structural maintenance of chromosomes protein</fullName>
    </recommendedName>
</protein>
<organism evidence="13 15">
    <name type="scientific">Cyberlindnera jadinii (strain ATCC 18201 / CBS 1600 / BCRC 20928 / JCM 3617 / NBRC 0987 / NRRL Y-1542)</name>
    <name type="common">Torula yeast</name>
    <name type="synonym">Candida utilis</name>
    <dbReference type="NCBI Taxonomy" id="983966"/>
    <lineage>
        <taxon>Eukaryota</taxon>
        <taxon>Fungi</taxon>
        <taxon>Dikarya</taxon>
        <taxon>Ascomycota</taxon>
        <taxon>Saccharomycotina</taxon>
        <taxon>Saccharomycetes</taxon>
        <taxon>Phaffomycetales</taxon>
        <taxon>Phaffomycetaceae</taxon>
        <taxon>Cyberlindnera</taxon>
    </lineage>
</organism>
<dbReference type="InterPro" id="IPR036277">
    <property type="entry name" value="SMC_hinge_sf"/>
</dbReference>
<sequence>MGRLIGLELHNFKSYRGTVSVGFGSANFTSIIGPNGSGKSNMMDAISFVLGVRASHLRSNQLKDLIYRGRIVDADDADGSDNDDNSSGDGATGRTAYVMAVYEKSNGDVLELKRSISSNGASDYRVNNKSISAAEYSNLLKKENILTKARNFLVFQGDVEQIASQSPSDLSKLLEVVSGSIDFKREYEELKEEHDQAKQQTALLLSKRRTLLSELKQYQEQTDEAELYKEKLLEKNKLILNSTLSRLYHMDQEKEKVEGSIKSSKKKLQSLKQDVTKQETQLKSIQSQYVKGSLKLNKVQKLIVDKKNEVNVTKRSLLPMTTDIEHSNKKLNQLKKNKQQLKLDIESQELKVQALERNIKTVKSVQKSATKELIKDAASISVEDQEEYQLLKQKFLSQMGGASEDEKLSLLVNEKREIEAIVANLEKQKSVSSEKIEELTLKQNDYKTQLTNVSRDLNELNEKVAKQKAFIKEINLKSEDFFNNEYKLQTKLRETLVSLDELNANQRETNRERQLRQNVATLKRLFPGVRGLLVDLVQPTNRQYSVALNTILGKHLDAIIVESSSVAHQCINYLKEQRSGVASFIPLDIIECKQVDPRLRHLDQGARPTIDIVEYEPYLERAVLFACADSMVCDDIEIAKSIRWTKGVDVKVVCLNGTLISKSNAMTAGYSRNQDRRWNKGEVQKLNELKDRLAHELEILNQSRPDPIFTKNQETELETLQYEVGQVRRKRVELERSLNDVNAEINYYDNNDESQKKKELLKSLDQLDKSIKAQEKKLETLQEGIFSDFCTRLGFKNIKEYEESTGTKLREHNRELRQYETELLKLQSKLDFEKERLLETQTRLARVSKEADKFEATLKDLLKQKEVVEDSIDQMESELEVSKDELEQFEKANESKLLEIRNVEDTLNELLTDQESLKKEIEINQEKIEELESERLTILTNCNIDNIKLPGIEFPIDTTGKVVIDYTDLGGKLKGDVNFDEMTKEIEELAKQLEELSPNVKASDRLSEVEEKMSKLAEEWNLQRANETNILKKFLSVKNKRYKLFMDSFQHISSKIDPIYKELTKANLSTQLGGGSAYLTLEEEDEPYLAGIRYHAMPPMKRFKDMEFLSGGEKTIAALALLFAIHSFHPSPFFVLDEVDAALDNSNVNKIANYITTHASADFQFIVISLKNTLFERSDALVGIYRDQDENSSRTLTLDLRVYPKVA</sequence>
<keyword evidence="16" id="KW-1185">Reference proteome</keyword>